<dbReference type="AlphaFoldDB" id="K5WTS8"/>
<accession>K5WTS8</accession>
<dbReference type="OrthoDB" id="2756765at2759"/>
<gene>
    <name evidence="1" type="ORF">PHACADRAFT_260351</name>
</gene>
<protein>
    <recommendedName>
        <fullName evidence="3">F-box domain-containing protein</fullName>
    </recommendedName>
</protein>
<dbReference type="EMBL" id="JH930474">
    <property type="protein sequence ID" value="EKM53812.1"/>
    <property type="molecule type" value="Genomic_DNA"/>
</dbReference>
<dbReference type="HOGENOM" id="CLU_2622823_0_0_1"/>
<dbReference type="GeneID" id="18917709"/>
<name>K5WTS8_PHACS</name>
<dbReference type="KEGG" id="pco:PHACADRAFT_260351"/>
<sequence length="74" mass="8017">MHPCLNIDEVVQNIVGHAGNNSTLHSLALACRAFVEPANDRLWVHLKGLKPLVNCLPDYLVGTSQTSDNVLVSP</sequence>
<keyword evidence="2" id="KW-1185">Reference proteome</keyword>
<dbReference type="InParanoid" id="K5WTS8"/>
<evidence type="ECO:0000313" key="2">
    <source>
        <dbReference type="Proteomes" id="UP000008370"/>
    </source>
</evidence>
<dbReference type="RefSeq" id="XP_007398489.1">
    <property type="nucleotide sequence ID" value="XM_007398427.1"/>
</dbReference>
<dbReference type="Proteomes" id="UP000008370">
    <property type="component" value="Unassembled WGS sequence"/>
</dbReference>
<evidence type="ECO:0000313" key="1">
    <source>
        <dbReference type="EMBL" id="EKM53812.1"/>
    </source>
</evidence>
<proteinExistence type="predicted"/>
<reference evidence="1 2" key="1">
    <citation type="journal article" date="2012" name="BMC Genomics">
        <title>Comparative genomics of the white-rot fungi, Phanerochaete carnosa and P. chrysosporium, to elucidate the genetic basis of the distinct wood types they colonize.</title>
        <authorList>
            <person name="Suzuki H."/>
            <person name="MacDonald J."/>
            <person name="Syed K."/>
            <person name="Salamov A."/>
            <person name="Hori C."/>
            <person name="Aerts A."/>
            <person name="Henrissat B."/>
            <person name="Wiebenga A."/>
            <person name="vanKuyk P.A."/>
            <person name="Barry K."/>
            <person name="Lindquist E."/>
            <person name="LaButti K."/>
            <person name="Lapidus A."/>
            <person name="Lucas S."/>
            <person name="Coutinho P."/>
            <person name="Gong Y."/>
            <person name="Samejima M."/>
            <person name="Mahadevan R."/>
            <person name="Abou-Zaid M."/>
            <person name="de Vries R.P."/>
            <person name="Igarashi K."/>
            <person name="Yadav J.S."/>
            <person name="Grigoriev I.V."/>
            <person name="Master E.R."/>
        </authorList>
    </citation>
    <scope>NUCLEOTIDE SEQUENCE [LARGE SCALE GENOMIC DNA]</scope>
    <source>
        <strain evidence="1 2">HHB-10118-sp</strain>
    </source>
</reference>
<organism evidence="1 2">
    <name type="scientific">Phanerochaete carnosa (strain HHB-10118-sp)</name>
    <name type="common">White-rot fungus</name>
    <name type="synonym">Peniophora carnosa</name>
    <dbReference type="NCBI Taxonomy" id="650164"/>
    <lineage>
        <taxon>Eukaryota</taxon>
        <taxon>Fungi</taxon>
        <taxon>Dikarya</taxon>
        <taxon>Basidiomycota</taxon>
        <taxon>Agaricomycotina</taxon>
        <taxon>Agaricomycetes</taxon>
        <taxon>Polyporales</taxon>
        <taxon>Phanerochaetaceae</taxon>
        <taxon>Phanerochaete</taxon>
    </lineage>
</organism>
<evidence type="ECO:0008006" key="3">
    <source>
        <dbReference type="Google" id="ProtNLM"/>
    </source>
</evidence>